<dbReference type="Gene3D" id="1.25.40.20">
    <property type="entry name" value="Ankyrin repeat-containing domain"/>
    <property type="match status" value="1"/>
</dbReference>
<feature type="repeat" description="ANK" evidence="3">
    <location>
        <begin position="550"/>
        <end position="574"/>
    </location>
</feature>
<dbReference type="PROSITE" id="PS50088">
    <property type="entry name" value="ANK_REPEAT"/>
    <property type="match status" value="5"/>
</dbReference>
<dbReference type="SMART" id="SM00248">
    <property type="entry name" value="ANK"/>
    <property type="match status" value="6"/>
</dbReference>
<organism evidence="5 6">
    <name type="scientific">Clytia hemisphaerica</name>
    <dbReference type="NCBI Taxonomy" id="252671"/>
    <lineage>
        <taxon>Eukaryota</taxon>
        <taxon>Metazoa</taxon>
        <taxon>Cnidaria</taxon>
        <taxon>Hydrozoa</taxon>
        <taxon>Hydroidolina</taxon>
        <taxon>Leptothecata</taxon>
        <taxon>Obeliida</taxon>
        <taxon>Clytiidae</taxon>
        <taxon>Clytia</taxon>
    </lineage>
</organism>
<evidence type="ECO:0000256" key="1">
    <source>
        <dbReference type="ARBA" id="ARBA00022737"/>
    </source>
</evidence>
<protein>
    <submittedName>
        <fullName evidence="5">Uncharacterized protein</fullName>
    </submittedName>
</protein>
<dbReference type="EnsemblMetazoa" id="CLYHEMT019511.1">
    <property type="protein sequence ID" value="CLYHEMP019511.1"/>
    <property type="gene ID" value="CLYHEMG019511"/>
</dbReference>
<feature type="region of interest" description="Disordered" evidence="4">
    <location>
        <begin position="126"/>
        <end position="174"/>
    </location>
</feature>
<dbReference type="GeneID" id="136808379"/>
<dbReference type="GO" id="GO:0051059">
    <property type="term" value="F:NF-kappaB binding"/>
    <property type="evidence" value="ECO:0007669"/>
    <property type="project" value="TreeGrafter"/>
</dbReference>
<feature type="repeat" description="ANK" evidence="3">
    <location>
        <begin position="605"/>
        <end position="637"/>
    </location>
</feature>
<feature type="repeat" description="ANK" evidence="3">
    <location>
        <begin position="517"/>
        <end position="549"/>
    </location>
</feature>
<reference evidence="5" key="1">
    <citation type="submission" date="2021-01" db="UniProtKB">
        <authorList>
            <consortium name="EnsemblMetazoa"/>
        </authorList>
    </citation>
    <scope>IDENTIFICATION</scope>
</reference>
<keyword evidence="2 3" id="KW-0040">ANK repeat</keyword>
<dbReference type="PROSITE" id="PS50297">
    <property type="entry name" value="ANK_REP_REGION"/>
    <property type="match status" value="5"/>
</dbReference>
<feature type="region of interest" description="Disordered" evidence="4">
    <location>
        <begin position="54"/>
        <end position="113"/>
    </location>
</feature>
<proteinExistence type="predicted"/>
<keyword evidence="1" id="KW-0677">Repeat</keyword>
<dbReference type="OrthoDB" id="10254947at2759"/>
<dbReference type="AlphaFoldDB" id="A0A7M5X8T9"/>
<accession>A0A7M5X8T9</accession>
<feature type="compositionally biased region" description="Basic residues" evidence="4">
    <location>
        <begin position="131"/>
        <end position="142"/>
    </location>
</feature>
<sequence>MPKPYSNHSKKAEENTERFQKALQSKMAQSVATLKTTKVEGLSNLVDAARFVEKTNSSKITKKAKPKPIYKGKERGKEKKSHRESKHLIVEDTDADDETSDIESEVESDSQLALLKKSVSEMMAKIQRLESKRKRKKMPKKAHLSDYEDSSDEDVKPKKPLKKESSPPTKPINANQQLTMHSQQMMQMQQQYWQMQQMMNMYSNPSINPAGMMPSMPFMTTQHQQQPSFVNMNSKSASNTLRFPKTKKPNAETRFKDSSKIEDKKSRKSVEGEAGEETDASEVYAPTAIKDPINEYLGKDPFVPTPSFISFVDDITKDEKTVQSTVVSSTKRAAETSKVPGSDIPRALFQRNDSITNTQQISATNQGNPSYAGILMNLFPTGKPNPLEIRENDKRSEEINTVLRSMIGYNPVDAKPKQPKRFDLSADRHTHSKPLFQNLLPISKHSQSPIPSDNAPESKRFVDNATWLRECSKKMDLQDQEGDTILHILIAKEETPKAIEVIKKMQHLPSLDILNALGQTPLHLAMYTKNLPVVKELLQHGSDVSLVDAHGNNPLHIACEENSIEMLEIVFNEGLSHYQTATNTSAMITTLAPEYFHIINARNNQGLAALHIAAKEDNEVIIKFLGERGAEMNNQEGRSGNTPLLIALMKNNWKMASFLLERFVNVNIPNFSNFYPLHFAVQGNHVEMVKALLSRGAEMGSRANDYDQNANTTEIKQLLAKEMRRRRRNRIKLEPKSQM</sequence>
<feature type="region of interest" description="Disordered" evidence="4">
    <location>
        <begin position="237"/>
        <end position="286"/>
    </location>
</feature>
<evidence type="ECO:0000313" key="5">
    <source>
        <dbReference type="EnsemblMetazoa" id="CLYHEMP019511.1"/>
    </source>
</evidence>
<dbReference type="InterPro" id="IPR051070">
    <property type="entry name" value="NF-kappa-B_inhibitor"/>
</dbReference>
<evidence type="ECO:0000256" key="2">
    <source>
        <dbReference type="ARBA" id="ARBA00023043"/>
    </source>
</evidence>
<dbReference type="GO" id="GO:0005829">
    <property type="term" value="C:cytosol"/>
    <property type="evidence" value="ECO:0007669"/>
    <property type="project" value="TreeGrafter"/>
</dbReference>
<feature type="compositionally biased region" description="Acidic residues" evidence="4">
    <location>
        <begin position="91"/>
        <end position="108"/>
    </location>
</feature>
<feature type="repeat" description="ANK" evidence="3">
    <location>
        <begin position="672"/>
        <end position="704"/>
    </location>
</feature>
<dbReference type="RefSeq" id="XP_066921012.1">
    <property type="nucleotide sequence ID" value="XM_067064911.1"/>
</dbReference>
<feature type="region of interest" description="Disordered" evidence="4">
    <location>
        <begin position="1"/>
        <end position="28"/>
    </location>
</feature>
<dbReference type="InterPro" id="IPR036770">
    <property type="entry name" value="Ankyrin_rpt-contain_sf"/>
</dbReference>
<dbReference type="PANTHER" id="PTHR46680:SF3">
    <property type="entry name" value="NF-KAPPA-B INHIBITOR CACTUS"/>
    <property type="match status" value="1"/>
</dbReference>
<feature type="compositionally biased region" description="Basic residues" evidence="4">
    <location>
        <begin position="60"/>
        <end position="70"/>
    </location>
</feature>
<feature type="compositionally biased region" description="Basic and acidic residues" evidence="4">
    <location>
        <begin position="249"/>
        <end position="271"/>
    </location>
</feature>
<dbReference type="Proteomes" id="UP000594262">
    <property type="component" value="Unplaced"/>
</dbReference>
<evidence type="ECO:0000256" key="3">
    <source>
        <dbReference type="PROSITE-ProRule" id="PRU00023"/>
    </source>
</evidence>
<dbReference type="InterPro" id="IPR002110">
    <property type="entry name" value="Ankyrin_rpt"/>
</dbReference>
<dbReference type="PANTHER" id="PTHR46680">
    <property type="entry name" value="NF-KAPPA-B INHIBITOR ALPHA"/>
    <property type="match status" value="1"/>
</dbReference>
<feature type="compositionally biased region" description="Basic and acidic residues" evidence="4">
    <location>
        <begin position="10"/>
        <end position="20"/>
    </location>
</feature>
<keyword evidence="6" id="KW-1185">Reference proteome</keyword>
<dbReference type="SUPFAM" id="SSF48403">
    <property type="entry name" value="Ankyrin repeat"/>
    <property type="match status" value="1"/>
</dbReference>
<dbReference type="GO" id="GO:0071356">
    <property type="term" value="P:cellular response to tumor necrosis factor"/>
    <property type="evidence" value="ECO:0007669"/>
    <property type="project" value="TreeGrafter"/>
</dbReference>
<name>A0A7M5X8T9_9CNID</name>
<evidence type="ECO:0000313" key="6">
    <source>
        <dbReference type="Proteomes" id="UP000594262"/>
    </source>
</evidence>
<evidence type="ECO:0000256" key="4">
    <source>
        <dbReference type="SAM" id="MobiDB-lite"/>
    </source>
</evidence>
<feature type="repeat" description="ANK" evidence="3">
    <location>
        <begin position="639"/>
        <end position="671"/>
    </location>
</feature>
<feature type="compositionally biased region" description="Basic and acidic residues" evidence="4">
    <location>
        <begin position="153"/>
        <end position="165"/>
    </location>
</feature>
<dbReference type="Pfam" id="PF12796">
    <property type="entry name" value="Ank_2"/>
    <property type="match status" value="2"/>
</dbReference>